<dbReference type="RefSeq" id="XP_022637535.1">
    <property type="nucleotide sequence ID" value="XM_022781814.1"/>
</dbReference>
<name>A0A3Q0F0G0_VIGRR</name>
<dbReference type="Proteomes" id="UP000087766">
    <property type="component" value="Chromosome 6"/>
</dbReference>
<reference evidence="1" key="1">
    <citation type="journal article" date="2014" name="Nat. Commun.">
        <title>Genome sequence of mungbean and insights into evolution within Vigna species.</title>
        <authorList>
            <person name="Kang Y.J."/>
            <person name="Kim S.K."/>
            <person name="Kim M.Y."/>
            <person name="Lestari P."/>
            <person name="Kim K.H."/>
            <person name="Ha B.K."/>
            <person name="Jun T.H."/>
            <person name="Hwang W.J."/>
            <person name="Lee T."/>
            <person name="Lee J."/>
            <person name="Shim S."/>
            <person name="Yoon M.Y."/>
            <person name="Jang Y.E."/>
            <person name="Han K.S."/>
            <person name="Taeprayoon P."/>
            <person name="Yoon N."/>
            <person name="Somta P."/>
            <person name="Tanya P."/>
            <person name="Kim K.S."/>
            <person name="Gwag J.G."/>
            <person name="Moon J.K."/>
            <person name="Lee Y.H."/>
            <person name="Park B.S."/>
            <person name="Bombarely A."/>
            <person name="Doyle J.J."/>
            <person name="Jackson S.A."/>
            <person name="Schafleitner R."/>
            <person name="Srinives P."/>
            <person name="Varshney R.K."/>
            <person name="Lee S.H."/>
        </authorList>
    </citation>
    <scope>NUCLEOTIDE SEQUENCE [LARGE SCALE GENOMIC DNA]</scope>
    <source>
        <strain evidence="1">cv. VC1973A</strain>
    </source>
</reference>
<protein>
    <submittedName>
        <fullName evidence="2">Uncharacterized protein LOC111241824</fullName>
    </submittedName>
</protein>
<keyword evidence="1" id="KW-1185">Reference proteome</keyword>
<dbReference type="AlphaFoldDB" id="A0A3Q0F0G0"/>
<dbReference type="OrthoDB" id="1671024at2759"/>
<proteinExistence type="predicted"/>
<gene>
    <name evidence="2" type="primary">LOC111241824</name>
</gene>
<evidence type="ECO:0000313" key="2">
    <source>
        <dbReference type="RefSeq" id="XP_022637535.1"/>
    </source>
</evidence>
<evidence type="ECO:0000313" key="1">
    <source>
        <dbReference type="Proteomes" id="UP000087766"/>
    </source>
</evidence>
<dbReference type="GeneID" id="111241824"/>
<organism evidence="1 2">
    <name type="scientific">Vigna radiata var. radiata</name>
    <name type="common">Mung bean</name>
    <name type="synonym">Phaseolus aureus</name>
    <dbReference type="NCBI Taxonomy" id="3916"/>
    <lineage>
        <taxon>Eukaryota</taxon>
        <taxon>Viridiplantae</taxon>
        <taxon>Streptophyta</taxon>
        <taxon>Embryophyta</taxon>
        <taxon>Tracheophyta</taxon>
        <taxon>Spermatophyta</taxon>
        <taxon>Magnoliopsida</taxon>
        <taxon>eudicotyledons</taxon>
        <taxon>Gunneridae</taxon>
        <taxon>Pentapetalae</taxon>
        <taxon>rosids</taxon>
        <taxon>fabids</taxon>
        <taxon>Fabales</taxon>
        <taxon>Fabaceae</taxon>
        <taxon>Papilionoideae</taxon>
        <taxon>50 kb inversion clade</taxon>
        <taxon>NPAAA clade</taxon>
        <taxon>indigoferoid/millettioid clade</taxon>
        <taxon>Phaseoleae</taxon>
        <taxon>Vigna</taxon>
    </lineage>
</organism>
<sequence>MLSMCSYHNPCPSLLQVNGMTINCSFCCSEAYFRSQKLPKEESCNGRVGLMVWIVENIKQNYLLRKKRVQKRNKEGEQQQQQKMGKELTLEEWLLQSPTTQNYGNCNGDLCDYKHRPNSDYPSVARESTYFSNCGECSLSLEQLLNDGDVGIFSVGYGISLENLLKDEKEDEKEIGFNSLASSQSSTIRKRVSFRLPEVSETIILDPLEKDFNEC</sequence>
<reference evidence="2" key="2">
    <citation type="submission" date="2025-08" db="UniProtKB">
        <authorList>
            <consortium name="RefSeq"/>
        </authorList>
    </citation>
    <scope>IDENTIFICATION</scope>
    <source>
        <tissue evidence="2">Leaf</tissue>
    </source>
</reference>
<dbReference type="KEGG" id="vra:111241824"/>
<accession>A0A3Q0F0G0</accession>